<dbReference type="EMBL" id="LGHJ01000016">
    <property type="protein sequence ID" value="KPL75003.1"/>
    <property type="molecule type" value="Genomic_DNA"/>
</dbReference>
<sequence length="743" mass="84030">MSEQRLFEEFRRTLLSVSEFPSLPKEELVSLIQRGIIRILLTDPNPESIALIEEACAFAPLPIIREDALDALIQLSHQNNPEAILSLYRLAIERDYPPAITHLKFNPLPCPNPHLQAVFSFLYLPDGGYAQSSENLELLAEYFFHHAQPSTQMKIIESAPSPARQRFSHLLSLLLFNTPDKPSHLLALYPQTSQSEKQIILKRLSSLAETENTIAVDFLCRLAVYFDDPTARQICQQKNLSPSVPTEKALYYFLSNQWDQYETFDFTHQWLVEAYSSASPALRQKILSQARISGHVEWLSRLSDSRSAVVLWELTPADWERVVQAILLNPSEPLWLRLLSRAPLFWSAYLLHHLSEHAINFEHDPQLNQVAWLASVCFSKPLPVFRKAILQSPAGSITSMAISPFGMEIGFGSLDSSIQFLNLTSLEWQSPLLSPVSPTRLIIYDPQARYLVCAGGDHRLRIFRRQDHALLKTLDGHKGQVRGMVFRSDGRIFYTAAFDGAIQSWHFPSGLAARPPVQIGNEIFSLLITPDNHLLLCATADRTCQIISVHGNHRIHSISGLEDAPLTMAINNRQKFAVAIRNHTIQQFSLSTFKPLTLPSPSSTPINQLVYHPTLPLLCGMGLDGKIQIRHEADLKPLLTIELHNQPASGLGFIPDGNTLISSSADGRVVIWDFQPLILFFQPIQSDLHDWLQKINQWINAGLQPATEPWLEFARQILQWRARFDIQIENAEPIQIGDYDILL</sequence>
<proteinExistence type="predicted"/>
<gene>
    <name evidence="4" type="ORF">AC812_10890</name>
</gene>
<evidence type="ECO:0000313" key="4">
    <source>
        <dbReference type="EMBL" id="KPL75003.1"/>
    </source>
</evidence>
<protein>
    <submittedName>
        <fullName evidence="4">Uncharacterized protein</fullName>
    </submittedName>
</protein>
<keyword evidence="1 3" id="KW-0853">WD repeat</keyword>
<comment type="caution">
    <text evidence="4">The sequence shown here is derived from an EMBL/GenBank/DDBJ whole genome shotgun (WGS) entry which is preliminary data.</text>
</comment>
<dbReference type="InterPro" id="IPR019775">
    <property type="entry name" value="WD40_repeat_CS"/>
</dbReference>
<dbReference type="PROSITE" id="PS50294">
    <property type="entry name" value="WD_REPEATS_REGION"/>
    <property type="match status" value="2"/>
</dbReference>
<dbReference type="CDD" id="cd00200">
    <property type="entry name" value="WD40"/>
    <property type="match status" value="1"/>
</dbReference>
<feature type="repeat" description="WD" evidence="3">
    <location>
        <begin position="641"/>
        <end position="675"/>
    </location>
</feature>
<dbReference type="Gene3D" id="2.130.10.10">
    <property type="entry name" value="YVTN repeat-like/Quinoprotein amine dehydrogenase"/>
    <property type="match status" value="2"/>
</dbReference>
<dbReference type="InterPro" id="IPR036322">
    <property type="entry name" value="WD40_repeat_dom_sf"/>
</dbReference>
<dbReference type="SMART" id="SM00320">
    <property type="entry name" value="WD40"/>
    <property type="match status" value="7"/>
</dbReference>
<dbReference type="PANTHER" id="PTHR19848">
    <property type="entry name" value="WD40 REPEAT PROTEIN"/>
    <property type="match status" value="1"/>
</dbReference>
<keyword evidence="2" id="KW-0677">Repeat</keyword>
<dbReference type="OrthoDB" id="153092at2"/>
<name>A0A0P6X4Y7_9CHLR</name>
<reference evidence="4 5" key="1">
    <citation type="submission" date="2015-07" db="EMBL/GenBank/DDBJ databases">
        <title>Draft genome of Bellilinea caldifistulae DSM 17877.</title>
        <authorList>
            <person name="Hemp J."/>
            <person name="Ward L.M."/>
            <person name="Pace L.A."/>
            <person name="Fischer W.W."/>
        </authorList>
    </citation>
    <scope>NUCLEOTIDE SEQUENCE [LARGE SCALE GENOMIC DNA]</scope>
    <source>
        <strain evidence="4 5">GOMI-1</strain>
    </source>
</reference>
<dbReference type="PROSITE" id="PS50082">
    <property type="entry name" value="WD_REPEATS_2"/>
    <property type="match status" value="2"/>
</dbReference>
<evidence type="ECO:0000256" key="2">
    <source>
        <dbReference type="ARBA" id="ARBA00022737"/>
    </source>
</evidence>
<evidence type="ECO:0000256" key="1">
    <source>
        <dbReference type="ARBA" id="ARBA00022574"/>
    </source>
</evidence>
<evidence type="ECO:0000256" key="3">
    <source>
        <dbReference type="PROSITE-ProRule" id="PRU00221"/>
    </source>
</evidence>
<feature type="repeat" description="WD" evidence="3">
    <location>
        <begin position="474"/>
        <end position="515"/>
    </location>
</feature>
<dbReference type="Pfam" id="PF00400">
    <property type="entry name" value="WD40"/>
    <property type="match status" value="2"/>
</dbReference>
<dbReference type="PROSITE" id="PS00678">
    <property type="entry name" value="WD_REPEATS_1"/>
    <property type="match status" value="1"/>
</dbReference>
<accession>A0A0P6X4Y7</accession>
<keyword evidence="5" id="KW-1185">Reference proteome</keyword>
<dbReference type="Proteomes" id="UP000050514">
    <property type="component" value="Unassembled WGS sequence"/>
</dbReference>
<dbReference type="PANTHER" id="PTHR19848:SF8">
    <property type="entry name" value="F-BOX AND WD REPEAT DOMAIN CONTAINING 7"/>
    <property type="match status" value="1"/>
</dbReference>
<dbReference type="STRING" id="360411.AC812_10890"/>
<dbReference type="InterPro" id="IPR001680">
    <property type="entry name" value="WD40_rpt"/>
</dbReference>
<dbReference type="RefSeq" id="WP_061916121.1">
    <property type="nucleotide sequence ID" value="NZ_DF967971.1"/>
</dbReference>
<organism evidence="4 5">
    <name type="scientific">Bellilinea caldifistulae</name>
    <dbReference type="NCBI Taxonomy" id="360411"/>
    <lineage>
        <taxon>Bacteria</taxon>
        <taxon>Bacillati</taxon>
        <taxon>Chloroflexota</taxon>
        <taxon>Anaerolineae</taxon>
        <taxon>Anaerolineales</taxon>
        <taxon>Anaerolineaceae</taxon>
        <taxon>Bellilinea</taxon>
    </lineage>
</organism>
<dbReference type="AlphaFoldDB" id="A0A0P6X4Y7"/>
<evidence type="ECO:0000313" key="5">
    <source>
        <dbReference type="Proteomes" id="UP000050514"/>
    </source>
</evidence>
<dbReference type="SUPFAM" id="SSF50978">
    <property type="entry name" value="WD40 repeat-like"/>
    <property type="match status" value="1"/>
</dbReference>
<dbReference type="InterPro" id="IPR015943">
    <property type="entry name" value="WD40/YVTN_repeat-like_dom_sf"/>
</dbReference>